<dbReference type="InterPro" id="IPR005263">
    <property type="entry name" value="DapA"/>
</dbReference>
<feature type="binding site" evidence="12">
    <location>
        <position position="45"/>
    </location>
    <ligand>
        <name>pyruvate</name>
        <dbReference type="ChEBI" id="CHEBI:15361"/>
    </ligand>
</feature>
<evidence type="ECO:0000256" key="9">
    <source>
        <dbReference type="ARBA" id="ARBA00023239"/>
    </source>
</evidence>
<dbReference type="InterPro" id="IPR020624">
    <property type="entry name" value="Schiff_base-form_aldolases_CS"/>
</dbReference>
<keyword evidence="6 12" id="KW-0028">Amino-acid biosynthesis</keyword>
<reference evidence="15" key="1">
    <citation type="submission" date="2023-07" db="EMBL/GenBank/DDBJ databases">
        <title>Paracoccus sp. MBLB3053 whole genome sequence.</title>
        <authorList>
            <person name="Hwang C.Y."/>
            <person name="Cho E.-S."/>
            <person name="Seo M.-J."/>
        </authorList>
    </citation>
    <scope>NUCLEOTIDE SEQUENCE [LARGE SCALE GENOMIC DNA]</scope>
    <source>
        <strain evidence="15">MBLB3053</strain>
    </source>
</reference>
<keyword evidence="7 12" id="KW-0220">Diaminopimelate biosynthesis</keyword>
<dbReference type="InterPro" id="IPR020625">
    <property type="entry name" value="Schiff_base-form_aldolases_AS"/>
</dbReference>
<comment type="catalytic activity">
    <reaction evidence="11 12">
        <text>L-aspartate 4-semialdehyde + pyruvate = (2S,4S)-4-hydroxy-2,3,4,5-tetrahydrodipicolinate + H2O + H(+)</text>
        <dbReference type="Rhea" id="RHEA:34171"/>
        <dbReference type="ChEBI" id="CHEBI:15361"/>
        <dbReference type="ChEBI" id="CHEBI:15377"/>
        <dbReference type="ChEBI" id="CHEBI:15378"/>
        <dbReference type="ChEBI" id="CHEBI:67139"/>
        <dbReference type="ChEBI" id="CHEBI:537519"/>
        <dbReference type="EC" id="4.3.3.7"/>
    </reaction>
</comment>
<evidence type="ECO:0000256" key="13">
    <source>
        <dbReference type="PIRNR" id="PIRNR001365"/>
    </source>
</evidence>
<evidence type="ECO:0000256" key="8">
    <source>
        <dbReference type="ARBA" id="ARBA00023154"/>
    </source>
</evidence>
<evidence type="ECO:0000313" key="14">
    <source>
        <dbReference type="EMBL" id="MDS9466470.1"/>
    </source>
</evidence>
<proteinExistence type="inferred from homology"/>
<dbReference type="RefSeq" id="WP_311158662.1">
    <property type="nucleotide sequence ID" value="NZ_JAVQLW010000001.1"/>
</dbReference>
<feature type="site" description="Part of a proton relay during catalysis" evidence="12">
    <location>
        <position position="44"/>
    </location>
</feature>
<evidence type="ECO:0000256" key="5">
    <source>
        <dbReference type="ARBA" id="ARBA00022490"/>
    </source>
</evidence>
<evidence type="ECO:0000256" key="2">
    <source>
        <dbReference type="ARBA" id="ARBA00005120"/>
    </source>
</evidence>
<comment type="similarity">
    <text evidence="3 12 13">Belongs to the DapA family.</text>
</comment>
<keyword evidence="8 12" id="KW-0457">Lysine biosynthesis</keyword>
<comment type="caution">
    <text evidence="14">The sequence shown here is derived from an EMBL/GenBank/DDBJ whole genome shotgun (WGS) entry which is preliminary data.</text>
</comment>
<evidence type="ECO:0000256" key="10">
    <source>
        <dbReference type="ARBA" id="ARBA00023270"/>
    </source>
</evidence>
<evidence type="ECO:0000256" key="4">
    <source>
        <dbReference type="ARBA" id="ARBA00012086"/>
    </source>
</evidence>
<evidence type="ECO:0000256" key="1">
    <source>
        <dbReference type="ARBA" id="ARBA00003294"/>
    </source>
</evidence>
<dbReference type="Proteomes" id="UP001269144">
    <property type="component" value="Unassembled WGS sequence"/>
</dbReference>
<sequence>MFKGSLPALVTPFTPDGELDLPALEKLVEWHISEGSHGLVPVGTTGESPTLSHDEHRKVVEEVVRLVAGRIPVIAGAGSNSTREGIGLIQHAQEAGADAALVVTPYYNKPTQAGLIAHYAALHDASDLPIIIYNIPGRSVIDMSPETMGELAKLSRIIGVKDATGKLERVSMQRATCGADFVQLSGEDATALGFNAHGGVGCISVTANVAPKLCAQFQEATLAGDYAKALEFQDKLMPLHVAIFLEPGVAGAKYAMSKLGLCSERVRLPLVGLTAPTMAAIDKAMAHAGLI</sequence>
<keyword evidence="5 12" id="KW-0963">Cytoplasm</keyword>
<dbReference type="GO" id="GO:0008840">
    <property type="term" value="F:4-hydroxy-tetrahydrodipicolinate synthase activity"/>
    <property type="evidence" value="ECO:0007669"/>
    <property type="project" value="UniProtKB-EC"/>
</dbReference>
<dbReference type="SMART" id="SM01130">
    <property type="entry name" value="DHDPS"/>
    <property type="match status" value="1"/>
</dbReference>
<dbReference type="EC" id="4.3.3.7" evidence="4 12"/>
<evidence type="ECO:0000256" key="12">
    <source>
        <dbReference type="HAMAP-Rule" id="MF_00418"/>
    </source>
</evidence>
<dbReference type="PROSITE" id="PS00665">
    <property type="entry name" value="DHDPS_1"/>
    <property type="match status" value="1"/>
</dbReference>
<dbReference type="HAMAP" id="MF_00418">
    <property type="entry name" value="DapA"/>
    <property type="match status" value="1"/>
</dbReference>
<comment type="function">
    <text evidence="1 12">Catalyzes the condensation of (S)-aspartate-beta-semialdehyde [(S)-ASA] and pyruvate to 4-hydroxy-tetrahydrodipicolinate (HTPA).</text>
</comment>
<dbReference type="CDD" id="cd00950">
    <property type="entry name" value="DHDPS"/>
    <property type="match status" value="1"/>
</dbReference>
<dbReference type="PANTHER" id="PTHR12128:SF66">
    <property type="entry name" value="4-HYDROXY-2-OXOGLUTARATE ALDOLASE, MITOCHONDRIAL"/>
    <property type="match status" value="1"/>
</dbReference>
<feature type="active site" description="Proton donor/acceptor" evidence="12">
    <location>
        <position position="133"/>
    </location>
</feature>
<comment type="pathway">
    <text evidence="2 12">Amino-acid biosynthesis; L-lysine biosynthesis via DAP pathway; (S)-tetrahydrodipicolinate from L-aspartate: step 3/4.</text>
</comment>
<name>A0ABU2HPK1_9RHOB</name>
<dbReference type="NCBIfam" id="TIGR00674">
    <property type="entry name" value="dapA"/>
    <property type="match status" value="1"/>
</dbReference>
<accession>A0ABU2HPK1</accession>
<dbReference type="EMBL" id="JAVQLW010000001">
    <property type="protein sequence ID" value="MDS9466470.1"/>
    <property type="molecule type" value="Genomic_DNA"/>
</dbReference>
<comment type="subunit">
    <text evidence="12">Homotetramer; dimer of dimers.</text>
</comment>
<keyword evidence="9 12" id="KW-0456">Lyase</keyword>
<organism evidence="14 15">
    <name type="scientific">Paracoccus aurantius</name>
    <dbReference type="NCBI Taxonomy" id="3073814"/>
    <lineage>
        <taxon>Bacteria</taxon>
        <taxon>Pseudomonadati</taxon>
        <taxon>Pseudomonadota</taxon>
        <taxon>Alphaproteobacteria</taxon>
        <taxon>Rhodobacterales</taxon>
        <taxon>Paracoccaceae</taxon>
        <taxon>Paracoccus</taxon>
    </lineage>
</organism>
<dbReference type="PROSITE" id="PS00666">
    <property type="entry name" value="DHDPS_2"/>
    <property type="match status" value="1"/>
</dbReference>
<dbReference type="Pfam" id="PF00701">
    <property type="entry name" value="DHDPS"/>
    <property type="match status" value="1"/>
</dbReference>
<dbReference type="SUPFAM" id="SSF51569">
    <property type="entry name" value="Aldolase"/>
    <property type="match status" value="1"/>
</dbReference>
<comment type="subcellular location">
    <subcellularLocation>
        <location evidence="12">Cytoplasm</location>
    </subcellularLocation>
</comment>
<dbReference type="PANTHER" id="PTHR12128">
    <property type="entry name" value="DIHYDRODIPICOLINATE SYNTHASE"/>
    <property type="match status" value="1"/>
</dbReference>
<evidence type="ECO:0000256" key="6">
    <source>
        <dbReference type="ARBA" id="ARBA00022605"/>
    </source>
</evidence>
<keyword evidence="15" id="KW-1185">Reference proteome</keyword>
<feature type="binding site" evidence="12">
    <location>
        <position position="203"/>
    </location>
    <ligand>
        <name>pyruvate</name>
        <dbReference type="ChEBI" id="CHEBI:15361"/>
    </ligand>
</feature>
<feature type="site" description="Part of a proton relay during catalysis" evidence="12">
    <location>
        <position position="107"/>
    </location>
</feature>
<evidence type="ECO:0000313" key="15">
    <source>
        <dbReference type="Proteomes" id="UP001269144"/>
    </source>
</evidence>
<evidence type="ECO:0000256" key="3">
    <source>
        <dbReference type="ARBA" id="ARBA00007592"/>
    </source>
</evidence>
<evidence type="ECO:0000256" key="7">
    <source>
        <dbReference type="ARBA" id="ARBA00022915"/>
    </source>
</evidence>
<dbReference type="InterPro" id="IPR013785">
    <property type="entry name" value="Aldolase_TIM"/>
</dbReference>
<dbReference type="PRINTS" id="PR00146">
    <property type="entry name" value="DHPICSNTHASE"/>
</dbReference>
<keyword evidence="10 12" id="KW-0704">Schiff base</keyword>
<protein>
    <recommendedName>
        <fullName evidence="4 12">4-hydroxy-tetrahydrodipicolinate synthase</fullName>
        <shortName evidence="12">HTPA synthase</shortName>
        <ecNumber evidence="4 12">4.3.3.7</ecNumber>
    </recommendedName>
</protein>
<comment type="caution">
    <text evidence="12">Was originally thought to be a dihydrodipicolinate synthase (DHDPS), catalyzing the condensation of (S)-aspartate-beta-semialdehyde [(S)-ASA] and pyruvate to dihydrodipicolinate (DHDP). However, it was shown in E.coli that the product of the enzymatic reaction is not dihydrodipicolinate but in fact (4S)-4-hydroxy-2,3,4,5-tetrahydro-(2S)-dipicolinic acid (HTPA), and that the consecutive dehydration reaction leading to DHDP is not spontaneous but catalyzed by DapB.</text>
</comment>
<dbReference type="PIRSF" id="PIRSF001365">
    <property type="entry name" value="DHDPS"/>
    <property type="match status" value="1"/>
</dbReference>
<dbReference type="Gene3D" id="3.20.20.70">
    <property type="entry name" value="Aldolase class I"/>
    <property type="match status" value="1"/>
</dbReference>
<gene>
    <name evidence="12 14" type="primary">dapA</name>
    <name evidence="14" type="ORF">RGQ15_02625</name>
</gene>
<evidence type="ECO:0000256" key="11">
    <source>
        <dbReference type="ARBA" id="ARBA00047836"/>
    </source>
</evidence>
<feature type="active site" description="Schiff-base intermediate with substrate" evidence="12">
    <location>
        <position position="161"/>
    </location>
</feature>
<dbReference type="InterPro" id="IPR002220">
    <property type="entry name" value="DapA-like"/>
</dbReference>